<dbReference type="EMBL" id="JBEZAM010000008">
    <property type="protein sequence ID" value="MEU7293367.1"/>
    <property type="molecule type" value="Genomic_DNA"/>
</dbReference>
<evidence type="ECO:0000313" key="2">
    <source>
        <dbReference type="Proteomes" id="UP001551210"/>
    </source>
</evidence>
<gene>
    <name evidence="1" type="ORF">AB0A76_09205</name>
</gene>
<evidence type="ECO:0000313" key="1">
    <source>
        <dbReference type="EMBL" id="MEU7293367.1"/>
    </source>
</evidence>
<proteinExistence type="predicted"/>
<reference evidence="1 2" key="1">
    <citation type="submission" date="2024-06" db="EMBL/GenBank/DDBJ databases">
        <title>The Natural Products Discovery Center: Release of the First 8490 Sequenced Strains for Exploring Actinobacteria Biosynthetic Diversity.</title>
        <authorList>
            <person name="Kalkreuter E."/>
            <person name="Kautsar S.A."/>
            <person name="Yang D."/>
            <person name="Bader C.D."/>
            <person name="Teijaro C.N."/>
            <person name="Fluegel L."/>
            <person name="Davis C.M."/>
            <person name="Simpson J.R."/>
            <person name="Lauterbach L."/>
            <person name="Steele A.D."/>
            <person name="Gui C."/>
            <person name="Meng S."/>
            <person name="Li G."/>
            <person name="Viehrig K."/>
            <person name="Ye F."/>
            <person name="Su P."/>
            <person name="Kiefer A.F."/>
            <person name="Nichols A."/>
            <person name="Cepeda A.J."/>
            <person name="Yan W."/>
            <person name="Fan B."/>
            <person name="Jiang Y."/>
            <person name="Adhikari A."/>
            <person name="Zheng C.-J."/>
            <person name="Schuster L."/>
            <person name="Cowan T.M."/>
            <person name="Smanski M.J."/>
            <person name="Chevrette M.G."/>
            <person name="De Carvalho L.P.S."/>
            <person name="Shen B."/>
        </authorList>
    </citation>
    <scope>NUCLEOTIDE SEQUENCE [LARGE SCALE GENOMIC DNA]</scope>
    <source>
        <strain evidence="1 2">NPDC045705</strain>
    </source>
</reference>
<dbReference type="RefSeq" id="WP_359205721.1">
    <property type="nucleotide sequence ID" value="NZ_JBEZAM010000008.1"/>
</dbReference>
<comment type="caution">
    <text evidence="1">The sequence shown here is derived from an EMBL/GenBank/DDBJ whole genome shotgun (WGS) entry which is preliminary data.</text>
</comment>
<sequence>MTRYTYPEAAKALRVEESWLRRHIKRLPHTKKGRVVTFTNADLERIDALHHHEPTVGALALVPAPASGAHPLAHLRPLPARGTAVRTG</sequence>
<name>A0ABV3CT33_STREX</name>
<organism evidence="1 2">
    <name type="scientific">Streptomyces exfoliatus</name>
    <name type="common">Streptomyces hydrogenans</name>
    <dbReference type="NCBI Taxonomy" id="1905"/>
    <lineage>
        <taxon>Bacteria</taxon>
        <taxon>Bacillati</taxon>
        <taxon>Actinomycetota</taxon>
        <taxon>Actinomycetes</taxon>
        <taxon>Kitasatosporales</taxon>
        <taxon>Streptomycetaceae</taxon>
        <taxon>Streptomyces</taxon>
    </lineage>
</organism>
<dbReference type="Proteomes" id="UP001551210">
    <property type="component" value="Unassembled WGS sequence"/>
</dbReference>
<protein>
    <submittedName>
        <fullName evidence="1">Helix-turn-helix domain-containing protein</fullName>
    </submittedName>
</protein>
<keyword evidence="2" id="KW-1185">Reference proteome</keyword>
<accession>A0ABV3CT33</accession>